<dbReference type="Proteomes" id="UP000799757">
    <property type="component" value="Unassembled WGS sequence"/>
</dbReference>
<keyword evidence="3" id="KW-0862">Zinc</keyword>
<dbReference type="SUPFAM" id="SSF51316">
    <property type="entry name" value="Mss4-like"/>
    <property type="match status" value="1"/>
</dbReference>
<dbReference type="GO" id="GO:0046872">
    <property type="term" value="F:metal ion binding"/>
    <property type="evidence" value="ECO:0007669"/>
    <property type="project" value="UniProtKB-KW"/>
</dbReference>
<accession>A0A6A6XXQ0</accession>
<comment type="similarity">
    <text evidence="1">Belongs to the Gfa family.</text>
</comment>
<dbReference type="InterPro" id="IPR006913">
    <property type="entry name" value="CENP-V/GFA"/>
</dbReference>
<dbReference type="EMBL" id="MU001739">
    <property type="protein sequence ID" value="KAF2801033.1"/>
    <property type="molecule type" value="Genomic_DNA"/>
</dbReference>
<name>A0A6A6XXQ0_9PLEO</name>
<dbReference type="AlphaFoldDB" id="A0A6A6XXQ0"/>
<evidence type="ECO:0000313" key="7">
    <source>
        <dbReference type="Proteomes" id="UP000799757"/>
    </source>
</evidence>
<sequence>MAQTGSCMCGAIRYEVEGEPAMKALCHCSDCRKISGSTYSTNAVYPATAFKLVSGTPKLHTKIADSGKNFESHFCGDCGSTLWREGGAFPGLVVVKIGTLDDLTALDDLKPGAELFVPRRVPWVTAIEGAQQAQGMS</sequence>
<evidence type="ECO:0000256" key="1">
    <source>
        <dbReference type="ARBA" id="ARBA00005495"/>
    </source>
</evidence>
<dbReference type="Pfam" id="PF04828">
    <property type="entry name" value="GFA"/>
    <property type="match status" value="1"/>
</dbReference>
<evidence type="ECO:0000313" key="6">
    <source>
        <dbReference type="EMBL" id="KAF2801033.1"/>
    </source>
</evidence>
<evidence type="ECO:0000256" key="4">
    <source>
        <dbReference type="ARBA" id="ARBA00023239"/>
    </source>
</evidence>
<proteinExistence type="inferred from homology"/>
<dbReference type="GO" id="GO:0016846">
    <property type="term" value="F:carbon-sulfur lyase activity"/>
    <property type="evidence" value="ECO:0007669"/>
    <property type="project" value="InterPro"/>
</dbReference>
<dbReference type="PROSITE" id="PS51891">
    <property type="entry name" value="CENP_V_GFA"/>
    <property type="match status" value="1"/>
</dbReference>
<feature type="domain" description="CENP-V/GFA" evidence="5">
    <location>
        <begin position="3"/>
        <end position="107"/>
    </location>
</feature>
<keyword evidence="7" id="KW-1185">Reference proteome</keyword>
<dbReference type="InterPro" id="IPR011057">
    <property type="entry name" value="Mss4-like_sf"/>
</dbReference>
<evidence type="ECO:0000259" key="5">
    <source>
        <dbReference type="PROSITE" id="PS51891"/>
    </source>
</evidence>
<protein>
    <recommendedName>
        <fullName evidence="5">CENP-V/GFA domain-containing protein</fullName>
    </recommendedName>
</protein>
<dbReference type="OrthoDB" id="406544at2759"/>
<evidence type="ECO:0000256" key="3">
    <source>
        <dbReference type="ARBA" id="ARBA00022833"/>
    </source>
</evidence>
<keyword evidence="4" id="KW-0456">Lyase</keyword>
<gene>
    <name evidence="6" type="ORF">K505DRAFT_403623</name>
</gene>
<dbReference type="PANTHER" id="PTHR33337:SF30">
    <property type="entry name" value="DUF636 DOMAIN PROTEIN (AFU_ORTHOLOGUE AFUA_1G03180)"/>
    <property type="match status" value="1"/>
</dbReference>
<evidence type="ECO:0000256" key="2">
    <source>
        <dbReference type="ARBA" id="ARBA00022723"/>
    </source>
</evidence>
<dbReference type="Gene3D" id="3.90.1590.10">
    <property type="entry name" value="glutathione-dependent formaldehyde- activating enzyme (gfa)"/>
    <property type="match status" value="1"/>
</dbReference>
<dbReference type="PANTHER" id="PTHR33337">
    <property type="entry name" value="GFA DOMAIN-CONTAINING PROTEIN"/>
    <property type="match status" value="1"/>
</dbReference>
<reference evidence="6" key="1">
    <citation type="journal article" date="2020" name="Stud. Mycol.">
        <title>101 Dothideomycetes genomes: a test case for predicting lifestyles and emergence of pathogens.</title>
        <authorList>
            <person name="Haridas S."/>
            <person name="Albert R."/>
            <person name="Binder M."/>
            <person name="Bloem J."/>
            <person name="Labutti K."/>
            <person name="Salamov A."/>
            <person name="Andreopoulos B."/>
            <person name="Baker S."/>
            <person name="Barry K."/>
            <person name="Bills G."/>
            <person name="Bluhm B."/>
            <person name="Cannon C."/>
            <person name="Castanera R."/>
            <person name="Culley D."/>
            <person name="Daum C."/>
            <person name="Ezra D."/>
            <person name="Gonzalez J."/>
            <person name="Henrissat B."/>
            <person name="Kuo A."/>
            <person name="Liang C."/>
            <person name="Lipzen A."/>
            <person name="Lutzoni F."/>
            <person name="Magnuson J."/>
            <person name="Mondo S."/>
            <person name="Nolan M."/>
            <person name="Ohm R."/>
            <person name="Pangilinan J."/>
            <person name="Park H.-J."/>
            <person name="Ramirez L."/>
            <person name="Alfaro M."/>
            <person name="Sun H."/>
            <person name="Tritt A."/>
            <person name="Yoshinaga Y."/>
            <person name="Zwiers L.-H."/>
            <person name="Turgeon B."/>
            <person name="Goodwin S."/>
            <person name="Spatafora J."/>
            <person name="Crous P."/>
            <person name="Grigoriev I."/>
        </authorList>
    </citation>
    <scope>NUCLEOTIDE SEQUENCE</scope>
    <source>
        <strain evidence="6">CBS 109.77</strain>
    </source>
</reference>
<organism evidence="6 7">
    <name type="scientific">Melanomma pulvis-pyrius CBS 109.77</name>
    <dbReference type="NCBI Taxonomy" id="1314802"/>
    <lineage>
        <taxon>Eukaryota</taxon>
        <taxon>Fungi</taxon>
        <taxon>Dikarya</taxon>
        <taxon>Ascomycota</taxon>
        <taxon>Pezizomycotina</taxon>
        <taxon>Dothideomycetes</taxon>
        <taxon>Pleosporomycetidae</taxon>
        <taxon>Pleosporales</taxon>
        <taxon>Melanommataceae</taxon>
        <taxon>Melanomma</taxon>
    </lineage>
</organism>
<keyword evidence="2" id="KW-0479">Metal-binding</keyword>